<accession>A0A3M8AZI1</accession>
<comment type="caution">
    <text evidence="2">The sequence shown here is derived from an EMBL/GenBank/DDBJ whole genome shotgun (WGS) entry which is preliminary data.</text>
</comment>
<organism evidence="2 3">
    <name type="scientific">Brevibacillus agri</name>
    <dbReference type="NCBI Taxonomy" id="51101"/>
    <lineage>
        <taxon>Bacteria</taxon>
        <taxon>Bacillati</taxon>
        <taxon>Bacillota</taxon>
        <taxon>Bacilli</taxon>
        <taxon>Bacillales</taxon>
        <taxon>Paenibacillaceae</taxon>
        <taxon>Brevibacillus</taxon>
    </lineage>
</organism>
<reference evidence="2 3" key="1">
    <citation type="submission" date="2018-10" db="EMBL/GenBank/DDBJ databases">
        <title>Phylogenomics of Brevibacillus.</title>
        <authorList>
            <person name="Dunlap C."/>
        </authorList>
    </citation>
    <scope>NUCLEOTIDE SEQUENCE [LARGE SCALE GENOMIC DNA]</scope>
    <source>
        <strain evidence="2 3">NRRL NRS 1219</strain>
    </source>
</reference>
<evidence type="ECO:0000313" key="2">
    <source>
        <dbReference type="EMBL" id="RNB56423.1"/>
    </source>
</evidence>
<feature type="region of interest" description="Disordered" evidence="1">
    <location>
        <begin position="56"/>
        <end position="75"/>
    </location>
</feature>
<dbReference type="AlphaFoldDB" id="A0A3M8AZI1"/>
<feature type="compositionally biased region" description="Basic and acidic residues" evidence="1">
    <location>
        <begin position="66"/>
        <end position="75"/>
    </location>
</feature>
<evidence type="ECO:0000256" key="1">
    <source>
        <dbReference type="SAM" id="MobiDB-lite"/>
    </source>
</evidence>
<evidence type="ECO:0000313" key="3">
    <source>
        <dbReference type="Proteomes" id="UP000276178"/>
    </source>
</evidence>
<dbReference type="EMBL" id="RHHN01000028">
    <property type="protein sequence ID" value="RNB56423.1"/>
    <property type="molecule type" value="Genomic_DNA"/>
</dbReference>
<name>A0A3M8AZI1_9BACL</name>
<protein>
    <submittedName>
        <fullName evidence="2">Uncharacterized protein</fullName>
    </submittedName>
</protein>
<dbReference type="Proteomes" id="UP000276178">
    <property type="component" value="Unassembled WGS sequence"/>
</dbReference>
<sequence>MLGPFFLQGRKGQACGRQAHKLATSLSKSCASKDGKKRLPHSRLFKRKRQCLLAHGENQAGVGGRSEAKKSKYFG</sequence>
<proteinExistence type="predicted"/>
<gene>
    <name evidence="2" type="ORF">EB820_09235</name>
</gene>